<organism evidence="1 2">
    <name type="scientific">Okeania hirsuta</name>
    <dbReference type="NCBI Taxonomy" id="1458930"/>
    <lineage>
        <taxon>Bacteria</taxon>
        <taxon>Bacillati</taxon>
        <taxon>Cyanobacteriota</taxon>
        <taxon>Cyanophyceae</taxon>
        <taxon>Oscillatoriophycideae</taxon>
        <taxon>Oscillatoriales</taxon>
        <taxon>Microcoleaceae</taxon>
        <taxon>Okeania</taxon>
    </lineage>
</organism>
<name>A0A3N6RFR9_9CYAN</name>
<dbReference type="AlphaFoldDB" id="A0A3N6RFR9"/>
<protein>
    <submittedName>
        <fullName evidence="1">Uncharacterized protein</fullName>
    </submittedName>
</protein>
<sequence length="90" mass="10496">MNHLPAIAKSATNLEEFQQKLAKLDLEPIIFKITHPKEDKGWTLEKADRVAELYKQFLTLMFLCPNAEVLPTTEIDDFWHYHILDTALRS</sequence>
<dbReference type="EMBL" id="RCBY01000079">
    <property type="protein sequence ID" value="RQH42173.1"/>
    <property type="molecule type" value="Genomic_DNA"/>
</dbReference>
<keyword evidence="2" id="KW-1185">Reference proteome</keyword>
<comment type="caution">
    <text evidence="1">The sequence shown here is derived from an EMBL/GenBank/DDBJ whole genome shotgun (WGS) entry which is preliminary data.</text>
</comment>
<reference evidence="1 2" key="1">
    <citation type="journal article" date="2018" name="ACS Chem. Biol.">
        <title>Ketoreductase domain dysfunction expands chemodiversity: malyngamide biosynthesis in the cyanobacterium Okeania hirsuta.</title>
        <authorList>
            <person name="Moss N.A."/>
            <person name="Leao T."/>
            <person name="Rankin M."/>
            <person name="McCullough T.M."/>
            <person name="Qu P."/>
            <person name="Korobeynikov A."/>
            <person name="Smith J.L."/>
            <person name="Gerwick L."/>
            <person name="Gerwick W.H."/>
        </authorList>
    </citation>
    <scope>NUCLEOTIDE SEQUENCE [LARGE SCALE GENOMIC DNA]</scope>
    <source>
        <strain evidence="1 2">PAB10Feb10-1</strain>
    </source>
</reference>
<evidence type="ECO:0000313" key="1">
    <source>
        <dbReference type="EMBL" id="RQH42173.1"/>
    </source>
</evidence>
<dbReference type="Proteomes" id="UP000269154">
    <property type="component" value="Unassembled WGS sequence"/>
</dbReference>
<dbReference type="RefSeq" id="WP_124145480.1">
    <property type="nucleotide sequence ID" value="NZ_CAWOKI010000089.1"/>
</dbReference>
<gene>
    <name evidence="1" type="ORF">D5R40_15300</name>
</gene>
<accession>A0A3N6RFR9</accession>
<evidence type="ECO:0000313" key="2">
    <source>
        <dbReference type="Proteomes" id="UP000269154"/>
    </source>
</evidence>
<proteinExistence type="predicted"/>
<dbReference type="OrthoDB" id="278697at2"/>